<reference evidence="3" key="1">
    <citation type="submission" date="2016-10" db="EMBL/GenBank/DDBJ databases">
        <title>Sequence of Gallionella enrichment culture.</title>
        <authorList>
            <person name="Poehlein A."/>
            <person name="Muehling M."/>
            <person name="Daniel R."/>
        </authorList>
    </citation>
    <scope>NUCLEOTIDE SEQUENCE</scope>
</reference>
<comment type="caution">
    <text evidence="3">The sequence shown here is derived from an EMBL/GenBank/DDBJ whole genome shotgun (WGS) entry which is preliminary data.</text>
</comment>
<sequence length="326" mass="34788">MLKKLGFLLISSVLQALVASSAQASALPGALVDTAWLHAHAGDVQIVDVRDDLNSLTDPPKYNTVGGAKVLGQVGGYIPGALSVNFWALRVKRSIGGKDVDFLLPSAAEFEEVMQASQLEPGKPVVVVPTGDDATSLQEAALLVWELELYGMPADQVAMLDGGTHAWIAAGLPVDDDAIAPMSSGHWKASPPRADMMADTAQVRAALHAHRRLLDARPLAQFAALDHTPVVPRAARLAGALPLPAELLYTRGADGAWRFLSAAQYRTVFALDRVRVPAQPIVYCNTGQYAAGAWFVLDRILHRPGVREYQGGMNEWIARGLPVAGL</sequence>
<dbReference type="PROSITE" id="PS50206">
    <property type="entry name" value="RHODANESE_3"/>
    <property type="match status" value="2"/>
</dbReference>
<keyword evidence="3" id="KW-0808">Transferase</keyword>
<dbReference type="InterPro" id="IPR001763">
    <property type="entry name" value="Rhodanese-like_dom"/>
</dbReference>
<dbReference type="InterPro" id="IPR036873">
    <property type="entry name" value="Rhodanese-like_dom_sf"/>
</dbReference>
<evidence type="ECO:0000259" key="2">
    <source>
        <dbReference type="PROSITE" id="PS50206"/>
    </source>
</evidence>
<dbReference type="PANTHER" id="PTHR43855">
    <property type="entry name" value="THIOSULFATE SULFURTRANSFERASE"/>
    <property type="match status" value="1"/>
</dbReference>
<feature type="domain" description="Rhodanese" evidence="2">
    <location>
        <begin position="40"/>
        <end position="176"/>
    </location>
</feature>
<dbReference type="EC" id="2.8.1.1" evidence="3"/>
<evidence type="ECO:0000256" key="1">
    <source>
        <dbReference type="ARBA" id="ARBA00022737"/>
    </source>
</evidence>
<name>A0A1J5RL05_9ZZZZ</name>
<keyword evidence="1" id="KW-0677">Repeat</keyword>
<dbReference type="Pfam" id="PF00581">
    <property type="entry name" value="Rhodanese"/>
    <property type="match status" value="2"/>
</dbReference>
<dbReference type="PANTHER" id="PTHR43855:SF1">
    <property type="entry name" value="THIOSULFATE SULFURTRANSFERASE"/>
    <property type="match status" value="1"/>
</dbReference>
<accession>A0A1J5RL05</accession>
<dbReference type="EMBL" id="MLJW01000226">
    <property type="protein sequence ID" value="OIQ92663.1"/>
    <property type="molecule type" value="Genomic_DNA"/>
</dbReference>
<dbReference type="GO" id="GO:0004792">
    <property type="term" value="F:thiosulfate-cyanide sulfurtransferase activity"/>
    <property type="evidence" value="ECO:0007669"/>
    <property type="project" value="UniProtKB-EC"/>
</dbReference>
<dbReference type="InterPro" id="IPR051126">
    <property type="entry name" value="Thiosulfate_sulfurtransferase"/>
</dbReference>
<dbReference type="SMART" id="SM00450">
    <property type="entry name" value="RHOD"/>
    <property type="match status" value="2"/>
</dbReference>
<organism evidence="3">
    <name type="scientific">mine drainage metagenome</name>
    <dbReference type="NCBI Taxonomy" id="410659"/>
    <lineage>
        <taxon>unclassified sequences</taxon>
        <taxon>metagenomes</taxon>
        <taxon>ecological metagenomes</taxon>
    </lineage>
</organism>
<dbReference type="AlphaFoldDB" id="A0A1J5RL05"/>
<dbReference type="SUPFAM" id="SSF52821">
    <property type="entry name" value="Rhodanese/Cell cycle control phosphatase"/>
    <property type="match status" value="2"/>
</dbReference>
<proteinExistence type="predicted"/>
<dbReference type="Gene3D" id="3.40.250.10">
    <property type="entry name" value="Rhodanese-like domain"/>
    <property type="match status" value="2"/>
</dbReference>
<evidence type="ECO:0000313" key="3">
    <source>
        <dbReference type="EMBL" id="OIQ92663.1"/>
    </source>
</evidence>
<protein>
    <submittedName>
        <fullName evidence="3">Putative thiosulfate sulfurtransferase SseA</fullName>
        <ecNumber evidence="3">2.8.1.1</ecNumber>
    </submittedName>
</protein>
<feature type="domain" description="Rhodanese" evidence="2">
    <location>
        <begin position="207"/>
        <end position="325"/>
    </location>
</feature>
<gene>
    <name evidence="3" type="primary">sseA_5</name>
    <name evidence="3" type="ORF">GALL_254010</name>
</gene>